<dbReference type="Pfam" id="PF16124">
    <property type="entry name" value="RecQ_Zn_bind"/>
    <property type="match status" value="1"/>
</dbReference>
<evidence type="ECO:0000259" key="1">
    <source>
        <dbReference type="Pfam" id="PF16124"/>
    </source>
</evidence>
<evidence type="ECO:0000313" key="2">
    <source>
        <dbReference type="EMBL" id="KAF4685926.1"/>
    </source>
</evidence>
<feature type="domain" description="ATP-dependent DNA helicase RecQ zinc-binding" evidence="1">
    <location>
        <begin position="17"/>
        <end position="61"/>
    </location>
</feature>
<reference evidence="2 3" key="1">
    <citation type="submission" date="2020-04" db="EMBL/GenBank/DDBJ databases">
        <title>Perkinsus olseni comparative genomics.</title>
        <authorList>
            <person name="Bogema D.R."/>
        </authorList>
    </citation>
    <scope>NUCLEOTIDE SEQUENCE [LARGE SCALE GENOMIC DNA]</scope>
    <source>
        <strain evidence="2">00978-12</strain>
    </source>
</reference>
<dbReference type="InterPro" id="IPR032284">
    <property type="entry name" value="RecQ_Zn-bd"/>
</dbReference>
<accession>A0A7J6NQI2</accession>
<name>A0A7J6NQI2_PEROL</name>
<dbReference type="EMBL" id="JABANP010000241">
    <property type="protein sequence ID" value="KAF4685926.1"/>
    <property type="molecule type" value="Genomic_DNA"/>
</dbReference>
<evidence type="ECO:0000313" key="3">
    <source>
        <dbReference type="Proteomes" id="UP000541610"/>
    </source>
</evidence>
<dbReference type="Proteomes" id="UP000541610">
    <property type="component" value="Unassembled WGS sequence"/>
</dbReference>
<protein>
    <recommendedName>
        <fullName evidence="1">ATP-dependent DNA helicase RecQ zinc-binding domain-containing protein</fullName>
    </recommendedName>
</protein>
<gene>
    <name evidence="2" type="ORF">FOZ60_005905</name>
</gene>
<dbReference type="InterPro" id="IPR036388">
    <property type="entry name" value="WH-like_DNA-bd_sf"/>
</dbReference>
<dbReference type="AlphaFoldDB" id="A0A7J6NQI2"/>
<proteinExistence type="predicted"/>
<dbReference type="Gene3D" id="1.10.10.10">
    <property type="entry name" value="Winged helix-like DNA-binding domain superfamily/Winged helix DNA-binding domain"/>
    <property type="match status" value="1"/>
</dbReference>
<sequence length="416" mass="46853">MASPFDICRQSVMVYWKPNALQELYALAEYAFSTAQCRRAYLAAHMGDHQRPVCDGYCDVCGVEDSAPPSKRLKEAPDEGRVIEEIFGQLEKAAVKDEKLTLLKLSEKCRKGLHCEIERVAVAIVCLLHSGHLRETFDATAYSVYSYINRTSSRRALPRSVWEPPRAGIDGSLSRVFETETSQAYKRASGTKSKILERRLHKGRCELAATVDGEMPPQKILTDWEVDELCKYDGAEDPLAVVRRVVAVPKRFELWVFNLKGDIKSGVPRMGPTTHNHPDQYYARPMCPKPSLSQCEGLPPPYKPLDETSLRPCRRAGSDGGKLHISWMGNGHTNSVSDGTCIVFKMAPYKTDPSWEDFTWPLEDCLPFYHKNVYTDPSSADVIIPANIQPGVYTILYMWSKFQGVYYATCSDIIVH</sequence>
<comment type="caution">
    <text evidence="2">The sequence shown here is derived from an EMBL/GenBank/DDBJ whole genome shotgun (WGS) entry which is preliminary data.</text>
</comment>
<organism evidence="2 3">
    <name type="scientific">Perkinsus olseni</name>
    <name type="common">Perkinsus atlanticus</name>
    <dbReference type="NCBI Taxonomy" id="32597"/>
    <lineage>
        <taxon>Eukaryota</taxon>
        <taxon>Sar</taxon>
        <taxon>Alveolata</taxon>
        <taxon>Perkinsozoa</taxon>
        <taxon>Perkinsea</taxon>
        <taxon>Perkinsida</taxon>
        <taxon>Perkinsidae</taxon>
        <taxon>Perkinsus</taxon>
    </lineage>
</organism>